<keyword evidence="2" id="KW-1185">Reference proteome</keyword>
<evidence type="ECO:0000313" key="2">
    <source>
        <dbReference type="Proteomes" id="UP000249746"/>
    </source>
</evidence>
<reference evidence="1 2" key="1">
    <citation type="submission" date="2017-03" db="EMBL/GenBank/DDBJ databases">
        <title>Genomic and clinical evidence uncovers the enterohepatic species Helicobacter valdiviensis as a potential human intestinal pathogen.</title>
        <authorList>
            <person name="Fresia P."/>
            <person name="Jara R."/>
            <person name="Sierra R."/>
            <person name="Ferres I."/>
            <person name="Greif G."/>
            <person name="Iraola G."/>
            <person name="Collado L."/>
        </authorList>
    </citation>
    <scope>NUCLEOTIDE SEQUENCE [LARGE SCALE GENOMIC DNA]</scope>
    <source>
        <strain evidence="1 2">WBE14</strain>
    </source>
</reference>
<dbReference type="OrthoDB" id="5339711at2"/>
<dbReference type="Proteomes" id="UP000249746">
    <property type="component" value="Unassembled WGS sequence"/>
</dbReference>
<dbReference type="EMBL" id="NBIU01000004">
    <property type="protein sequence ID" value="PZT48667.1"/>
    <property type="molecule type" value="Genomic_DNA"/>
</dbReference>
<sequence>MIILNHSLLETLEIKLINTKEELENTLPSDFLVIGSLELAKFAKLQGIDYAFLGDGVTKALMASSLGAKYLLCKKLVFAKQMQKIAENYLLDMKIISIIHDEKEIEEIATDGIDGVIFWNN</sequence>
<evidence type="ECO:0000313" key="1">
    <source>
        <dbReference type="EMBL" id="PZT48667.1"/>
    </source>
</evidence>
<organism evidence="1 2">
    <name type="scientific">Helicobacter valdiviensis</name>
    <dbReference type="NCBI Taxonomy" id="1458358"/>
    <lineage>
        <taxon>Bacteria</taxon>
        <taxon>Pseudomonadati</taxon>
        <taxon>Campylobacterota</taxon>
        <taxon>Epsilonproteobacteria</taxon>
        <taxon>Campylobacterales</taxon>
        <taxon>Helicobacteraceae</taxon>
        <taxon>Helicobacter</taxon>
    </lineage>
</organism>
<name>A0A2W6MW84_9HELI</name>
<dbReference type="RefSeq" id="WP_111229187.1">
    <property type="nucleotide sequence ID" value="NZ_NBIU01000004.1"/>
</dbReference>
<comment type="caution">
    <text evidence="1">The sequence shown here is derived from an EMBL/GenBank/DDBJ whole genome shotgun (WGS) entry which is preliminary data.</text>
</comment>
<accession>A0A2W6MW84</accession>
<protein>
    <submittedName>
        <fullName evidence="1">Uncharacterized protein</fullName>
    </submittedName>
</protein>
<gene>
    <name evidence="1" type="ORF">B6S12_02165</name>
</gene>
<proteinExistence type="predicted"/>
<dbReference type="AlphaFoldDB" id="A0A2W6MW84"/>